<reference evidence="2" key="1">
    <citation type="submission" date="2021-07" db="EMBL/GenBank/DDBJ databases">
        <authorList>
            <person name="Catto M.A."/>
            <person name="Jacobson A."/>
            <person name="Kennedy G."/>
            <person name="Labadie P."/>
            <person name="Hunt B.G."/>
            <person name="Srinivasan R."/>
        </authorList>
    </citation>
    <scope>NUCLEOTIDE SEQUENCE</scope>
    <source>
        <strain evidence="2">PL_HMW_Pooled</strain>
        <tissue evidence="2">Head</tissue>
    </source>
</reference>
<keyword evidence="1" id="KW-0732">Signal</keyword>
<dbReference type="Proteomes" id="UP001219518">
    <property type="component" value="Unassembled WGS sequence"/>
</dbReference>
<feature type="signal peptide" evidence="1">
    <location>
        <begin position="1"/>
        <end position="20"/>
    </location>
</feature>
<feature type="chain" id="PRO_5042087265" evidence="1">
    <location>
        <begin position="21"/>
        <end position="190"/>
    </location>
</feature>
<gene>
    <name evidence="2" type="ORF">KUF71_013598</name>
</gene>
<evidence type="ECO:0000256" key="1">
    <source>
        <dbReference type="SAM" id="SignalP"/>
    </source>
</evidence>
<evidence type="ECO:0000313" key="2">
    <source>
        <dbReference type="EMBL" id="KAK3925391.1"/>
    </source>
</evidence>
<protein>
    <submittedName>
        <fullName evidence="2">Unconventional myosin-Ie</fullName>
    </submittedName>
</protein>
<sequence length="190" mass="21620">MLAAWCCVGALLLCGSPVPASRMQNVVGPYRIVPDHIESCPAKSSSPMVLLSPPRGIRDRIDRNLWYYSVNTSLPFTFDNSIDLDINWASWSSRGGWKDNAILMRPGSVCKFVPANVPDAWRRFLIATFNDPTRDCPFPPGNYEIKNMSSEVTFKKIPAFFYGTWRVTIRLLQMKDDKFCVRFYGKTIPK</sequence>
<reference evidence="2" key="2">
    <citation type="journal article" date="2023" name="BMC Genomics">
        <title>Pest status, molecular evolution, and epigenetic factors derived from the genome assembly of Frankliniella fusca, a thysanopteran phytovirus vector.</title>
        <authorList>
            <person name="Catto M.A."/>
            <person name="Labadie P.E."/>
            <person name="Jacobson A.L."/>
            <person name="Kennedy G.G."/>
            <person name="Srinivasan R."/>
            <person name="Hunt B.G."/>
        </authorList>
    </citation>
    <scope>NUCLEOTIDE SEQUENCE</scope>
    <source>
        <strain evidence="2">PL_HMW_Pooled</strain>
    </source>
</reference>
<dbReference type="EMBL" id="JAHWGI010001227">
    <property type="protein sequence ID" value="KAK3925391.1"/>
    <property type="molecule type" value="Genomic_DNA"/>
</dbReference>
<accession>A0AAE1HQ04</accession>
<evidence type="ECO:0000313" key="3">
    <source>
        <dbReference type="Proteomes" id="UP001219518"/>
    </source>
</evidence>
<name>A0AAE1HQ04_9NEOP</name>
<keyword evidence="3" id="KW-1185">Reference proteome</keyword>
<comment type="caution">
    <text evidence="2">The sequence shown here is derived from an EMBL/GenBank/DDBJ whole genome shotgun (WGS) entry which is preliminary data.</text>
</comment>
<organism evidence="2 3">
    <name type="scientific">Frankliniella fusca</name>
    <dbReference type="NCBI Taxonomy" id="407009"/>
    <lineage>
        <taxon>Eukaryota</taxon>
        <taxon>Metazoa</taxon>
        <taxon>Ecdysozoa</taxon>
        <taxon>Arthropoda</taxon>
        <taxon>Hexapoda</taxon>
        <taxon>Insecta</taxon>
        <taxon>Pterygota</taxon>
        <taxon>Neoptera</taxon>
        <taxon>Paraneoptera</taxon>
        <taxon>Thysanoptera</taxon>
        <taxon>Terebrantia</taxon>
        <taxon>Thripoidea</taxon>
        <taxon>Thripidae</taxon>
        <taxon>Frankliniella</taxon>
    </lineage>
</organism>
<dbReference type="AlphaFoldDB" id="A0AAE1HQ04"/>
<proteinExistence type="predicted"/>